<name>A0A4P9ZUJ2_9FUNG</name>
<proteinExistence type="predicted"/>
<evidence type="ECO:0000256" key="1">
    <source>
        <dbReference type="SAM" id="MobiDB-lite"/>
    </source>
</evidence>
<evidence type="ECO:0000256" key="2">
    <source>
        <dbReference type="SAM" id="SignalP"/>
    </source>
</evidence>
<keyword evidence="2" id="KW-0732">Signal</keyword>
<dbReference type="EMBL" id="ML002524">
    <property type="protein sequence ID" value="RKP37215.1"/>
    <property type="molecule type" value="Genomic_DNA"/>
</dbReference>
<evidence type="ECO:0000313" key="3">
    <source>
        <dbReference type="EMBL" id="RKP37215.1"/>
    </source>
</evidence>
<accession>A0A4P9ZUJ2</accession>
<protein>
    <recommendedName>
        <fullName evidence="5">F-box domain-containing protein</fullName>
    </recommendedName>
</protein>
<feature type="region of interest" description="Disordered" evidence="1">
    <location>
        <begin position="56"/>
        <end position="78"/>
    </location>
</feature>
<feature type="region of interest" description="Disordered" evidence="1">
    <location>
        <begin position="455"/>
        <end position="475"/>
    </location>
</feature>
<evidence type="ECO:0008006" key="5">
    <source>
        <dbReference type="Google" id="ProtNLM"/>
    </source>
</evidence>
<feature type="chain" id="PRO_5021026312" description="F-box domain-containing protein" evidence="2">
    <location>
        <begin position="27"/>
        <end position="531"/>
    </location>
</feature>
<reference evidence="4" key="1">
    <citation type="journal article" date="2018" name="Nat. Microbiol.">
        <title>Leveraging single-cell genomics to expand the fungal tree of life.</title>
        <authorList>
            <person name="Ahrendt S.R."/>
            <person name="Quandt C.A."/>
            <person name="Ciobanu D."/>
            <person name="Clum A."/>
            <person name="Salamov A."/>
            <person name="Andreopoulos B."/>
            <person name="Cheng J.F."/>
            <person name="Woyke T."/>
            <person name="Pelin A."/>
            <person name="Henrissat B."/>
            <person name="Reynolds N.K."/>
            <person name="Benny G.L."/>
            <person name="Smith M.E."/>
            <person name="James T.Y."/>
            <person name="Grigoriev I.V."/>
        </authorList>
    </citation>
    <scope>NUCLEOTIDE SEQUENCE [LARGE SCALE GENOMIC DNA]</scope>
    <source>
        <strain evidence="4">RSA 468</strain>
    </source>
</reference>
<dbReference type="AlphaFoldDB" id="A0A4P9ZUJ2"/>
<feature type="signal peptide" evidence="2">
    <location>
        <begin position="1"/>
        <end position="26"/>
    </location>
</feature>
<gene>
    <name evidence="3" type="ORF">BJ085DRAFT_29405</name>
</gene>
<keyword evidence="4" id="KW-1185">Reference proteome</keyword>
<sequence length="531" mass="59759">MQPLRLNILVLTSFGLSLLASNHVSASESSRRLTKWKKSLKNKYAKTMNKMRAYAPGNIKLDDQSSEESNKAVTSVPGDKLTSLPNELLNNILDLAIEPGSFRQTYPGLMLTSKAMAAHVLAHPSGAILPTYHKLQVGLKHYRASGVFKVRKGTIVPADKPVSKLVSISRNFKNGVKQTFNPWQELLYHQFATTLWRSASRFVSFACDIVNTDGVARLNPHENPLTMIYLRETLAIGRDLKIFQKGAPHFIDPNQLTQQTLEKQLPLLALVDTHNNATDLLQVFDTLVDPSFDLLIHRDWVKPSDSKSDYAEGPLRNIIRLRQVPTFSLFSGVYYWDLFDTLAAIIMARLALTGQYDLFRSFISSIQSIDNSHHPYGGLRFGSPDLGKLAVMLSAMTRQKELVCILPHDFLGRDLNYGLTVDIPESNCFMADEMRQMGLITSARFLEETLECADYESDEPSETGGQRPELDSRPLRQLRLVDSGETPQMGVPVIISEFDVDTRNALTDLGPWEHDELWEYGQLLAKQQHLM</sequence>
<dbReference type="Proteomes" id="UP000268162">
    <property type="component" value="Unassembled WGS sequence"/>
</dbReference>
<organism evidence="3 4">
    <name type="scientific">Dimargaris cristalligena</name>
    <dbReference type="NCBI Taxonomy" id="215637"/>
    <lineage>
        <taxon>Eukaryota</taxon>
        <taxon>Fungi</taxon>
        <taxon>Fungi incertae sedis</taxon>
        <taxon>Zoopagomycota</taxon>
        <taxon>Kickxellomycotina</taxon>
        <taxon>Dimargaritomycetes</taxon>
        <taxon>Dimargaritales</taxon>
        <taxon>Dimargaritaceae</taxon>
        <taxon>Dimargaris</taxon>
    </lineage>
</organism>
<evidence type="ECO:0000313" key="4">
    <source>
        <dbReference type="Proteomes" id="UP000268162"/>
    </source>
</evidence>